<evidence type="ECO:0000256" key="5">
    <source>
        <dbReference type="ARBA" id="ARBA00022801"/>
    </source>
</evidence>
<comment type="caution">
    <text evidence="8">The sequence shown here is derived from an EMBL/GenBank/DDBJ whole genome shotgun (WGS) entry which is preliminary data.</text>
</comment>
<dbReference type="Pfam" id="PF06769">
    <property type="entry name" value="YoeB_toxin"/>
    <property type="match status" value="1"/>
</dbReference>
<keyword evidence="2" id="KW-1277">Toxin-antitoxin system</keyword>
<evidence type="ECO:0000256" key="6">
    <source>
        <dbReference type="ARBA" id="ARBA00030388"/>
    </source>
</evidence>
<proteinExistence type="inferred from homology"/>
<dbReference type="GO" id="GO:0004519">
    <property type="term" value="F:endonuclease activity"/>
    <property type="evidence" value="ECO:0007669"/>
    <property type="project" value="UniProtKB-KW"/>
</dbReference>
<accession>A0A9D2QWH2</accession>
<dbReference type="EMBL" id="DWUY01000252">
    <property type="protein sequence ID" value="HJD29527.1"/>
    <property type="molecule type" value="Genomic_DNA"/>
</dbReference>
<evidence type="ECO:0000256" key="4">
    <source>
        <dbReference type="ARBA" id="ARBA00022759"/>
    </source>
</evidence>
<keyword evidence="3" id="KW-0540">Nuclease</keyword>
<evidence type="ECO:0000256" key="3">
    <source>
        <dbReference type="ARBA" id="ARBA00022722"/>
    </source>
</evidence>
<organism evidence="8 9">
    <name type="scientific">Candidatus Blautia avicola</name>
    <dbReference type="NCBI Taxonomy" id="2838483"/>
    <lineage>
        <taxon>Bacteria</taxon>
        <taxon>Bacillati</taxon>
        <taxon>Bacillota</taxon>
        <taxon>Clostridia</taxon>
        <taxon>Lachnospirales</taxon>
        <taxon>Lachnospiraceae</taxon>
        <taxon>Blautia</taxon>
    </lineage>
</organism>
<dbReference type="Gene3D" id="3.30.2310.20">
    <property type="entry name" value="RelE-like"/>
    <property type="match status" value="1"/>
</dbReference>
<dbReference type="AlphaFoldDB" id="A0A9D2QWH2"/>
<dbReference type="PANTHER" id="PTHR38039">
    <property type="entry name" value="TOXIN YOEB"/>
    <property type="match status" value="1"/>
</dbReference>
<sequence>MQIKRIQWDCDAWEDYLFWQSHDKKNLKRINQLVKDICRTPFEGIGKPEPLKGNLSGFWSRRIDGEHRIVYAVEEEAIVIIACRGHYEKY</sequence>
<reference evidence="8" key="1">
    <citation type="journal article" date="2021" name="PeerJ">
        <title>Extensive microbial diversity within the chicken gut microbiome revealed by metagenomics and culture.</title>
        <authorList>
            <person name="Gilroy R."/>
            <person name="Ravi A."/>
            <person name="Getino M."/>
            <person name="Pursley I."/>
            <person name="Horton D.L."/>
            <person name="Alikhan N.F."/>
            <person name="Baker D."/>
            <person name="Gharbi K."/>
            <person name="Hall N."/>
            <person name="Watson M."/>
            <person name="Adriaenssens E.M."/>
            <person name="Foster-Nyarko E."/>
            <person name="Jarju S."/>
            <person name="Secka A."/>
            <person name="Antonio M."/>
            <person name="Oren A."/>
            <person name="Chaudhuri R.R."/>
            <person name="La Ragione R."/>
            <person name="Hildebrand F."/>
            <person name="Pallen M.J."/>
        </authorList>
    </citation>
    <scope>NUCLEOTIDE SEQUENCE</scope>
    <source>
        <strain evidence="8">ChiBcec6-4105</strain>
    </source>
</reference>
<gene>
    <name evidence="8" type="ORF">H9914_11130</name>
</gene>
<dbReference type="InterPro" id="IPR035093">
    <property type="entry name" value="RelE/ParE_toxin_dom_sf"/>
</dbReference>
<name>A0A9D2QWH2_9FIRM</name>
<evidence type="ECO:0000256" key="1">
    <source>
        <dbReference type="ARBA" id="ARBA00008172"/>
    </source>
</evidence>
<evidence type="ECO:0000256" key="7">
    <source>
        <dbReference type="ARBA" id="ARBA00050056"/>
    </source>
</evidence>
<dbReference type="SUPFAM" id="SSF143011">
    <property type="entry name" value="RelE-like"/>
    <property type="match status" value="1"/>
</dbReference>
<keyword evidence="4" id="KW-0255">Endonuclease</keyword>
<dbReference type="PANTHER" id="PTHR38039:SF1">
    <property type="entry name" value="TOXIN YOEB"/>
    <property type="match status" value="1"/>
</dbReference>
<dbReference type="Proteomes" id="UP000823892">
    <property type="component" value="Unassembled WGS sequence"/>
</dbReference>
<evidence type="ECO:0000313" key="8">
    <source>
        <dbReference type="EMBL" id="HJD29527.1"/>
    </source>
</evidence>
<evidence type="ECO:0000256" key="2">
    <source>
        <dbReference type="ARBA" id="ARBA00022649"/>
    </source>
</evidence>
<protein>
    <recommendedName>
        <fullName evidence="7">Endoribonuclease YoeB</fullName>
    </recommendedName>
    <alternativeName>
        <fullName evidence="6">Putative mRNA interferase YoeB</fullName>
    </alternativeName>
</protein>
<reference evidence="8" key="2">
    <citation type="submission" date="2021-04" db="EMBL/GenBank/DDBJ databases">
        <authorList>
            <person name="Gilroy R."/>
        </authorList>
    </citation>
    <scope>NUCLEOTIDE SEQUENCE</scope>
    <source>
        <strain evidence="8">ChiBcec6-4105</strain>
    </source>
</reference>
<evidence type="ECO:0000313" key="9">
    <source>
        <dbReference type="Proteomes" id="UP000823892"/>
    </source>
</evidence>
<keyword evidence="5" id="KW-0378">Hydrolase</keyword>
<dbReference type="InterPro" id="IPR009614">
    <property type="entry name" value="YoeB_toxin"/>
</dbReference>
<dbReference type="GO" id="GO:0006401">
    <property type="term" value="P:RNA catabolic process"/>
    <property type="evidence" value="ECO:0007669"/>
    <property type="project" value="InterPro"/>
</dbReference>
<comment type="similarity">
    <text evidence="1">Belongs to the YoeB family.</text>
</comment>
<dbReference type="GO" id="GO:0016787">
    <property type="term" value="F:hydrolase activity"/>
    <property type="evidence" value="ECO:0007669"/>
    <property type="project" value="UniProtKB-KW"/>
</dbReference>
<dbReference type="NCBIfam" id="TIGR02116">
    <property type="entry name" value="toxin_Txe_YoeB"/>
    <property type="match status" value="1"/>
</dbReference>